<dbReference type="Gene3D" id="3.40.50.300">
    <property type="entry name" value="P-loop containing nucleotide triphosphate hydrolases"/>
    <property type="match status" value="1"/>
</dbReference>
<dbReference type="GO" id="GO:0003924">
    <property type="term" value="F:GTPase activity"/>
    <property type="evidence" value="ECO:0007669"/>
    <property type="project" value="UniProtKB-UniRule"/>
</dbReference>
<gene>
    <name evidence="6 11" type="primary">hflX</name>
    <name evidence="11" type="ORF">K8U78_03460</name>
</gene>
<dbReference type="InterPro" id="IPR032305">
    <property type="entry name" value="GTP-bd_M"/>
</dbReference>
<comment type="similarity">
    <text evidence="6">Belongs to the TRAFAC class OBG-HflX-like GTPase superfamily. HflX GTPase family.</text>
</comment>
<dbReference type="Gene3D" id="3.40.50.11060">
    <property type="entry name" value="GTPase HflX, N-terminal domain"/>
    <property type="match status" value="1"/>
</dbReference>
<dbReference type="GO" id="GO:0043022">
    <property type="term" value="F:ribosome binding"/>
    <property type="evidence" value="ECO:0007669"/>
    <property type="project" value="TreeGrafter"/>
</dbReference>
<feature type="region of interest" description="Disordered" evidence="9">
    <location>
        <begin position="213"/>
        <end position="235"/>
    </location>
</feature>
<feature type="binding site" evidence="7">
    <location>
        <begin position="326"/>
        <end position="329"/>
    </location>
    <ligand>
        <name>GTP</name>
        <dbReference type="ChEBI" id="CHEBI:37565"/>
    </ligand>
</feature>
<dbReference type="HAMAP" id="MF_00900">
    <property type="entry name" value="GTPase_HflX"/>
    <property type="match status" value="1"/>
</dbReference>
<feature type="binding site" evidence="7">
    <location>
        <begin position="279"/>
        <end position="286"/>
    </location>
    <ligand>
        <name>GTP</name>
        <dbReference type="ChEBI" id="CHEBI:37565"/>
    </ligand>
</feature>
<feature type="binding site" evidence="7">
    <location>
        <begin position="304"/>
        <end position="308"/>
    </location>
    <ligand>
        <name>GTP</name>
        <dbReference type="ChEBI" id="CHEBI:37565"/>
    </ligand>
</feature>
<dbReference type="InterPro" id="IPR025121">
    <property type="entry name" value="GTPase_HflX_N"/>
</dbReference>
<evidence type="ECO:0000256" key="1">
    <source>
        <dbReference type="ARBA" id="ARBA00022490"/>
    </source>
</evidence>
<evidence type="ECO:0000256" key="7">
    <source>
        <dbReference type="PIRSR" id="PIRSR006809-1"/>
    </source>
</evidence>
<dbReference type="GO" id="GO:0005525">
    <property type="term" value="F:GTP binding"/>
    <property type="evidence" value="ECO:0007669"/>
    <property type="project" value="UniProtKB-UniRule"/>
</dbReference>
<dbReference type="GO" id="GO:0005737">
    <property type="term" value="C:cytoplasm"/>
    <property type="evidence" value="ECO:0007669"/>
    <property type="project" value="UniProtKB-SubCell"/>
</dbReference>
<dbReference type="EMBL" id="DYWK01000006">
    <property type="protein sequence ID" value="HJF18198.1"/>
    <property type="molecule type" value="Genomic_DNA"/>
</dbReference>
<accession>A0A921FTZ6</accession>
<dbReference type="Pfam" id="PF16360">
    <property type="entry name" value="GTP-bdg_M"/>
    <property type="match status" value="1"/>
</dbReference>
<feature type="domain" description="Hflx-type G" evidence="10">
    <location>
        <begin position="273"/>
        <end position="439"/>
    </location>
</feature>
<protein>
    <recommendedName>
        <fullName evidence="6">GTPase HflX</fullName>
    </recommendedName>
    <alternativeName>
        <fullName evidence="6">GTP-binding protein HflX</fullName>
    </alternativeName>
</protein>
<keyword evidence="3 6" id="KW-0547">Nucleotide-binding</keyword>
<evidence type="ECO:0000256" key="4">
    <source>
        <dbReference type="ARBA" id="ARBA00022842"/>
    </source>
</evidence>
<keyword evidence="5 6" id="KW-0342">GTP-binding</keyword>
<evidence type="ECO:0000313" key="11">
    <source>
        <dbReference type="EMBL" id="HJF18198.1"/>
    </source>
</evidence>
<dbReference type="GO" id="GO:0046872">
    <property type="term" value="F:metal ion binding"/>
    <property type="evidence" value="ECO:0007669"/>
    <property type="project" value="UniProtKB-KW"/>
</dbReference>
<organism evidence="11 12">
    <name type="scientific">Aeriscardovia aeriphila</name>
    <dbReference type="NCBI Taxonomy" id="218139"/>
    <lineage>
        <taxon>Bacteria</taxon>
        <taxon>Bacillati</taxon>
        <taxon>Actinomycetota</taxon>
        <taxon>Actinomycetes</taxon>
        <taxon>Bifidobacteriales</taxon>
        <taxon>Bifidobacteriaceae</taxon>
        <taxon>Aeriscardovia</taxon>
    </lineage>
</organism>
<dbReference type="CDD" id="cd01878">
    <property type="entry name" value="HflX"/>
    <property type="match status" value="1"/>
</dbReference>
<dbReference type="Gene3D" id="6.10.250.2860">
    <property type="match status" value="1"/>
</dbReference>
<feature type="binding site" evidence="8">
    <location>
        <position position="286"/>
    </location>
    <ligand>
        <name>Mg(2+)</name>
        <dbReference type="ChEBI" id="CHEBI:18420"/>
    </ligand>
</feature>
<dbReference type="InterPro" id="IPR030394">
    <property type="entry name" value="G_HFLX_dom"/>
</dbReference>
<dbReference type="PROSITE" id="PS51705">
    <property type="entry name" value="G_HFLX"/>
    <property type="match status" value="1"/>
</dbReference>
<dbReference type="NCBIfam" id="TIGR03156">
    <property type="entry name" value="GTP_HflX"/>
    <property type="match status" value="1"/>
</dbReference>
<feature type="binding site" evidence="7">
    <location>
        <begin position="393"/>
        <end position="396"/>
    </location>
    <ligand>
        <name>GTP</name>
        <dbReference type="ChEBI" id="CHEBI:37565"/>
    </ligand>
</feature>
<evidence type="ECO:0000259" key="10">
    <source>
        <dbReference type="PROSITE" id="PS51705"/>
    </source>
</evidence>
<sequence length="492" mass="53865">MAETKNKASEQFDVFERQSAVLEEQSEQASDRELEQQDWQNRVERNAMRHVANLVGNHADRTDVEYQRARLERVILVGVWSSYETSLAQAEESLRELAALADTAGAEVVDGLLQRRDHPDAATYIGSGKAKELAQMVESNDADTIIVNADLPPSQRRALEKLTGIHVIDRTAVILDIFAQHATSREGKAQVELAQLQYMLPRLRGWGQTLSRQAGGQSAGQMGGIGSRGPGETKLEMNRRVIHKRISKLKADIAAMEPTRRTKRDSRRRNDIPTVSVVGYTNAGKSSLTNALTGSQELVRNALFATLDTAVRSAKTRSGRTYAYADTVGFVSDLPTQLVEAFKSTLEEISSSDLIVHVVDASSVDVDQHITTVNDILADIDGVEAIPRLLAFNKVDLITQAQLHRLKELYPDAAFVSAASGVGIEQLQHAVEALLPRPHVRVDVLLPYDAGALVAQVRVAGQIEQLDYEDEGIHLQAFVGDSLAAKLLAASQ</sequence>
<keyword evidence="4 8" id="KW-0460">Magnesium</keyword>
<comment type="caution">
    <text evidence="11">The sequence shown here is derived from an EMBL/GenBank/DDBJ whole genome shotgun (WGS) entry which is preliminary data.</text>
</comment>
<evidence type="ECO:0000256" key="2">
    <source>
        <dbReference type="ARBA" id="ARBA00022723"/>
    </source>
</evidence>
<dbReference type="InterPro" id="IPR006073">
    <property type="entry name" value="GTP-bd"/>
</dbReference>
<dbReference type="Pfam" id="PF01926">
    <property type="entry name" value="MMR_HSR1"/>
    <property type="match status" value="1"/>
</dbReference>
<dbReference type="Proteomes" id="UP000715651">
    <property type="component" value="Unassembled WGS sequence"/>
</dbReference>
<dbReference type="PRINTS" id="PR00326">
    <property type="entry name" value="GTP1OBG"/>
</dbReference>
<evidence type="ECO:0000256" key="6">
    <source>
        <dbReference type="HAMAP-Rule" id="MF_00900"/>
    </source>
</evidence>
<evidence type="ECO:0000313" key="12">
    <source>
        <dbReference type="Proteomes" id="UP000715651"/>
    </source>
</evidence>
<evidence type="ECO:0000256" key="8">
    <source>
        <dbReference type="PIRSR" id="PIRSR006809-2"/>
    </source>
</evidence>
<feature type="compositionally biased region" description="Gly residues" evidence="9">
    <location>
        <begin position="217"/>
        <end position="229"/>
    </location>
</feature>
<dbReference type="InterPro" id="IPR042108">
    <property type="entry name" value="GTPase_HflX_N_sf"/>
</dbReference>
<comment type="function">
    <text evidence="6">GTPase that associates with the 50S ribosomal subunit and may have a role during protein synthesis or ribosome biogenesis.</text>
</comment>
<dbReference type="PIRSF" id="PIRSF006809">
    <property type="entry name" value="GTP-binding_hflX_prd"/>
    <property type="match status" value="1"/>
</dbReference>
<evidence type="ECO:0000256" key="5">
    <source>
        <dbReference type="ARBA" id="ARBA00023134"/>
    </source>
</evidence>
<keyword evidence="2 8" id="KW-0479">Metal-binding</keyword>
<dbReference type="InterPro" id="IPR027417">
    <property type="entry name" value="P-loop_NTPase"/>
</dbReference>
<comment type="subcellular location">
    <subcellularLocation>
        <location evidence="6">Cytoplasm</location>
    </subcellularLocation>
    <text evidence="6">May associate with membranes.</text>
</comment>
<comment type="cofactor">
    <cofactor evidence="8">
        <name>Mg(2+)</name>
        <dbReference type="ChEBI" id="CHEBI:18420"/>
    </cofactor>
</comment>
<evidence type="ECO:0000256" key="9">
    <source>
        <dbReference type="SAM" id="MobiDB-lite"/>
    </source>
</evidence>
<dbReference type="SUPFAM" id="SSF52540">
    <property type="entry name" value="P-loop containing nucleoside triphosphate hydrolases"/>
    <property type="match status" value="1"/>
</dbReference>
<dbReference type="PANTHER" id="PTHR10229">
    <property type="entry name" value="GTP-BINDING PROTEIN HFLX"/>
    <property type="match status" value="1"/>
</dbReference>
<dbReference type="PANTHER" id="PTHR10229:SF0">
    <property type="entry name" value="GTP-BINDING PROTEIN 6-RELATED"/>
    <property type="match status" value="1"/>
</dbReference>
<dbReference type="InterPro" id="IPR016496">
    <property type="entry name" value="GTPase_HflX"/>
</dbReference>
<dbReference type="FunFam" id="3.40.50.11060:FF:000001">
    <property type="entry name" value="GTPase HflX"/>
    <property type="match status" value="1"/>
</dbReference>
<name>A0A921FTZ6_9BIFI</name>
<proteinExistence type="inferred from homology"/>
<dbReference type="Pfam" id="PF13167">
    <property type="entry name" value="GTP-bdg_N"/>
    <property type="match status" value="1"/>
</dbReference>
<keyword evidence="1 6" id="KW-0963">Cytoplasm</keyword>
<feature type="binding site" evidence="8">
    <location>
        <position position="306"/>
    </location>
    <ligand>
        <name>Mg(2+)</name>
        <dbReference type="ChEBI" id="CHEBI:18420"/>
    </ligand>
</feature>
<reference evidence="11" key="1">
    <citation type="journal article" date="2021" name="PeerJ">
        <title>Extensive microbial diversity within the chicken gut microbiome revealed by metagenomics and culture.</title>
        <authorList>
            <person name="Gilroy R."/>
            <person name="Ravi A."/>
            <person name="Getino M."/>
            <person name="Pursley I."/>
            <person name="Horton D.L."/>
            <person name="Alikhan N.F."/>
            <person name="Baker D."/>
            <person name="Gharbi K."/>
            <person name="Hall N."/>
            <person name="Watson M."/>
            <person name="Adriaenssens E.M."/>
            <person name="Foster-Nyarko E."/>
            <person name="Jarju S."/>
            <person name="Secka A."/>
            <person name="Antonio M."/>
            <person name="Oren A."/>
            <person name="Chaudhuri R.R."/>
            <person name="La Ragione R."/>
            <person name="Hildebrand F."/>
            <person name="Pallen M.J."/>
        </authorList>
    </citation>
    <scope>NUCLEOTIDE SEQUENCE</scope>
    <source>
        <strain evidence="11">578</strain>
    </source>
</reference>
<dbReference type="AlphaFoldDB" id="A0A921FTZ6"/>
<comment type="subunit">
    <text evidence="6">Monomer. Associates with the 50S ribosomal subunit.</text>
</comment>
<evidence type="ECO:0000256" key="3">
    <source>
        <dbReference type="ARBA" id="ARBA00022741"/>
    </source>
</evidence>
<reference evidence="11" key="2">
    <citation type="submission" date="2021-09" db="EMBL/GenBank/DDBJ databases">
        <authorList>
            <person name="Gilroy R."/>
        </authorList>
    </citation>
    <scope>NUCLEOTIDE SEQUENCE</scope>
    <source>
        <strain evidence="11">578</strain>
    </source>
</reference>